<name>A0A1A9QDH2_9MOLU</name>
<dbReference type="EMBL" id="LWUJ01000010">
    <property type="protein sequence ID" value="OAL10527.1"/>
    <property type="molecule type" value="Genomic_DNA"/>
</dbReference>
<keyword evidence="3" id="KW-1185">Reference proteome</keyword>
<accession>A0A1A9QDH2</accession>
<dbReference type="InterPro" id="IPR022382">
    <property type="entry name" value="Mycoplasma_peptidase_DUF31"/>
</dbReference>
<gene>
    <name evidence="2" type="ORF">A6V39_00485</name>
</gene>
<proteinExistence type="predicted"/>
<dbReference type="STRING" id="432608.A6V39_00485"/>
<dbReference type="Pfam" id="PF01732">
    <property type="entry name" value="Mycop_pep_DUF31"/>
    <property type="match status" value="1"/>
</dbReference>
<evidence type="ECO:0000313" key="2">
    <source>
        <dbReference type="EMBL" id="OAL10527.1"/>
    </source>
</evidence>
<feature type="domain" description="DUF31" evidence="1">
    <location>
        <begin position="25"/>
        <end position="213"/>
    </location>
</feature>
<evidence type="ECO:0000313" key="3">
    <source>
        <dbReference type="Proteomes" id="UP000077623"/>
    </source>
</evidence>
<protein>
    <recommendedName>
        <fullName evidence="1">DUF31 domain-containing protein</fullName>
    </recommendedName>
</protein>
<dbReference type="AlphaFoldDB" id="A0A1A9QDH2"/>
<sequence>MNIAKSSNGEELRGEYGGYHNHKMEEPKLFFVAIGLFDANSELNISENNYKDFEVLEIKFNDENYARKVTNGFADRYGIESKEAINIFAKPLEDRYTQEEISKLDESFYNFGYPMKTNVVNKYGHAIGWDEEKAEGHKLSYDYWSDYHSQGQKIINGYGDAKKTWTMKWNGKEGEDIGHFRLLKINKKHRLMGGASGSLYTDKEGNALGIYAGGEINEKNAFVIPLRVNERKEADSIKSPKYDLILGAPKQKSSYKEQIEAYGKNTWLKARNWEHKS</sequence>
<dbReference type="RefSeq" id="WP_187149761.1">
    <property type="nucleotide sequence ID" value="NZ_LWUJ01000010.1"/>
</dbReference>
<reference evidence="3" key="1">
    <citation type="submission" date="2016-04" db="EMBL/GenBank/DDBJ databases">
        <authorList>
            <person name="Quiroz-Castaneda R.E."/>
            <person name="Martinez-Ocampo F."/>
        </authorList>
    </citation>
    <scope>NUCLEOTIDE SEQUENCE [LARGE SCALE GENOMIC DNA]</scope>
    <source>
        <strain evidence="3">INIFAP01</strain>
    </source>
</reference>
<organism evidence="2 3">
    <name type="scientific">Candidatus Mycoplasma haematobovis</name>
    <dbReference type="NCBI Taxonomy" id="432608"/>
    <lineage>
        <taxon>Bacteria</taxon>
        <taxon>Bacillati</taxon>
        <taxon>Mycoplasmatota</taxon>
        <taxon>Mollicutes</taxon>
        <taxon>Mycoplasmataceae</taxon>
        <taxon>Mycoplasma</taxon>
    </lineage>
</organism>
<evidence type="ECO:0000259" key="1">
    <source>
        <dbReference type="Pfam" id="PF01732"/>
    </source>
</evidence>
<comment type="caution">
    <text evidence="2">The sequence shown here is derived from an EMBL/GenBank/DDBJ whole genome shotgun (WGS) entry which is preliminary data.</text>
</comment>
<dbReference type="Proteomes" id="UP000077623">
    <property type="component" value="Unassembled WGS sequence"/>
</dbReference>